<accession>A0A3M7PH32</accession>
<reference evidence="1 2" key="1">
    <citation type="journal article" date="2018" name="Sci. Rep.">
        <title>Genomic signatures of local adaptation to the degree of environmental predictability in rotifers.</title>
        <authorList>
            <person name="Franch-Gras L."/>
            <person name="Hahn C."/>
            <person name="Garcia-Roger E.M."/>
            <person name="Carmona M.J."/>
            <person name="Serra M."/>
            <person name="Gomez A."/>
        </authorList>
    </citation>
    <scope>NUCLEOTIDE SEQUENCE [LARGE SCALE GENOMIC DNA]</scope>
    <source>
        <strain evidence="1">HYR1</strain>
    </source>
</reference>
<sequence length="73" mass="8658">MIQGITFVNDQWVCLSVELDIQFKKNNNWNRAKSMWFQNVSKKNLGLLKIRANLLINIYKLKKLMSGLKLFKE</sequence>
<gene>
    <name evidence="1" type="ORF">BpHYR1_053606</name>
</gene>
<evidence type="ECO:0000313" key="1">
    <source>
        <dbReference type="EMBL" id="RMZ98436.1"/>
    </source>
</evidence>
<dbReference type="Proteomes" id="UP000276133">
    <property type="component" value="Unassembled WGS sequence"/>
</dbReference>
<comment type="caution">
    <text evidence="1">The sequence shown here is derived from an EMBL/GenBank/DDBJ whole genome shotgun (WGS) entry which is preliminary data.</text>
</comment>
<proteinExistence type="predicted"/>
<evidence type="ECO:0000313" key="2">
    <source>
        <dbReference type="Proteomes" id="UP000276133"/>
    </source>
</evidence>
<name>A0A3M7PH32_BRAPC</name>
<protein>
    <submittedName>
        <fullName evidence="1">Uncharacterized protein</fullName>
    </submittedName>
</protein>
<dbReference type="AlphaFoldDB" id="A0A3M7PH32"/>
<dbReference type="EMBL" id="REGN01010778">
    <property type="protein sequence ID" value="RMZ98436.1"/>
    <property type="molecule type" value="Genomic_DNA"/>
</dbReference>
<organism evidence="1 2">
    <name type="scientific">Brachionus plicatilis</name>
    <name type="common">Marine rotifer</name>
    <name type="synonym">Brachionus muelleri</name>
    <dbReference type="NCBI Taxonomy" id="10195"/>
    <lineage>
        <taxon>Eukaryota</taxon>
        <taxon>Metazoa</taxon>
        <taxon>Spiralia</taxon>
        <taxon>Gnathifera</taxon>
        <taxon>Rotifera</taxon>
        <taxon>Eurotatoria</taxon>
        <taxon>Monogononta</taxon>
        <taxon>Pseudotrocha</taxon>
        <taxon>Ploima</taxon>
        <taxon>Brachionidae</taxon>
        <taxon>Brachionus</taxon>
    </lineage>
</organism>
<keyword evidence="2" id="KW-1185">Reference proteome</keyword>